<evidence type="ECO:0000256" key="1">
    <source>
        <dbReference type="SAM" id="SignalP"/>
    </source>
</evidence>
<dbReference type="SUPFAM" id="SSF53807">
    <property type="entry name" value="Helical backbone' metal receptor"/>
    <property type="match status" value="1"/>
</dbReference>
<dbReference type="Pfam" id="PF01297">
    <property type="entry name" value="ZnuA"/>
    <property type="match status" value="1"/>
</dbReference>
<proteinExistence type="predicted"/>
<dbReference type="PROSITE" id="PS51257">
    <property type="entry name" value="PROKAR_LIPOPROTEIN"/>
    <property type="match status" value="1"/>
</dbReference>
<gene>
    <name evidence="2" type="ORF">HNP55_002227</name>
</gene>
<dbReference type="GO" id="GO:0046872">
    <property type="term" value="F:metal ion binding"/>
    <property type="evidence" value="ECO:0007669"/>
    <property type="project" value="InterPro"/>
</dbReference>
<dbReference type="PANTHER" id="PTHR42953">
    <property type="entry name" value="HIGH-AFFINITY ZINC UPTAKE SYSTEM PROTEIN ZNUA-RELATED"/>
    <property type="match status" value="1"/>
</dbReference>
<dbReference type="PANTHER" id="PTHR42953:SF2">
    <property type="entry name" value="ADHESION PROTEIN"/>
    <property type="match status" value="1"/>
</dbReference>
<keyword evidence="1" id="KW-0732">Signal</keyword>
<name>A0A840L582_9BURK</name>
<dbReference type="Gene3D" id="3.40.50.1980">
    <property type="entry name" value="Nitrogenase molybdenum iron protein domain"/>
    <property type="match status" value="2"/>
</dbReference>
<dbReference type="AlphaFoldDB" id="A0A840L582"/>
<evidence type="ECO:0000313" key="2">
    <source>
        <dbReference type="EMBL" id="MBB4843704.1"/>
    </source>
</evidence>
<dbReference type="GO" id="GO:0030001">
    <property type="term" value="P:metal ion transport"/>
    <property type="evidence" value="ECO:0007669"/>
    <property type="project" value="InterPro"/>
</dbReference>
<dbReference type="InterPro" id="IPR050492">
    <property type="entry name" value="Bact_metal-bind_prot9"/>
</dbReference>
<comment type="caution">
    <text evidence="2">The sequence shown here is derived from an EMBL/GenBank/DDBJ whole genome shotgun (WGS) entry which is preliminary data.</text>
</comment>
<organism evidence="2 3">
    <name type="scientific">Roseateles oligotrophus</name>
    <dbReference type="NCBI Taxonomy" id="1769250"/>
    <lineage>
        <taxon>Bacteria</taxon>
        <taxon>Pseudomonadati</taxon>
        <taxon>Pseudomonadota</taxon>
        <taxon>Betaproteobacteria</taxon>
        <taxon>Burkholderiales</taxon>
        <taxon>Sphaerotilaceae</taxon>
        <taxon>Roseateles</taxon>
    </lineage>
</organism>
<evidence type="ECO:0000313" key="3">
    <source>
        <dbReference type="Proteomes" id="UP000562027"/>
    </source>
</evidence>
<dbReference type="InterPro" id="IPR006127">
    <property type="entry name" value="ZnuA-like"/>
</dbReference>
<reference evidence="2 3" key="1">
    <citation type="submission" date="2020-08" db="EMBL/GenBank/DDBJ databases">
        <title>Functional genomics of gut bacteria from endangered species of beetles.</title>
        <authorList>
            <person name="Carlos-Shanley C."/>
        </authorList>
    </citation>
    <scope>NUCLEOTIDE SEQUENCE [LARGE SCALE GENOMIC DNA]</scope>
    <source>
        <strain evidence="2 3">S00239</strain>
    </source>
</reference>
<accession>A0A840L582</accession>
<dbReference type="Proteomes" id="UP000562027">
    <property type="component" value="Unassembled WGS sequence"/>
</dbReference>
<dbReference type="EMBL" id="JACHLP010000004">
    <property type="protein sequence ID" value="MBB4843704.1"/>
    <property type="molecule type" value="Genomic_DNA"/>
</dbReference>
<sequence>MPSKLLGACCLLLGLSTTAVAQTVLACEPEWAALTRVLLPEARIHTATHGRQDPHHIEARPALIAQLRAADLAVCTGASLEAGWLPTLQERAGNPRVQDGRPGMFYAAQQVPLLNPQAGFITPFDGDVHPEGNPHLHADPRRLQAVALALSQRMQQLWPAQAAQIAQRQAQFERRWALKLQDWERRAAPLRGRAVAAQHGSFAYLWHWLGLRQTLDLEPKPGMAPTPAHLQRVLQSLRSEPPLALVVSSYQDPRAARWLDKQLDGQLPLLSLPATVLDAGGSEALEQWFEQLLQALLLAQGQVQR</sequence>
<feature type="chain" id="PRO_5032699943" evidence="1">
    <location>
        <begin position="22"/>
        <end position="305"/>
    </location>
</feature>
<protein>
    <submittedName>
        <fullName evidence="2">Zinc/manganese transport system substrate-binding protein</fullName>
    </submittedName>
</protein>
<keyword evidence="3" id="KW-1185">Reference proteome</keyword>
<feature type="signal peptide" evidence="1">
    <location>
        <begin position="1"/>
        <end position="21"/>
    </location>
</feature>
<dbReference type="RefSeq" id="WP_246448350.1">
    <property type="nucleotide sequence ID" value="NZ_JACHLP010000004.1"/>
</dbReference>